<feature type="coiled-coil region" evidence="8">
    <location>
        <begin position="205"/>
        <end position="263"/>
    </location>
</feature>
<dbReference type="EMBL" id="JAOPGA020000416">
    <property type="protein sequence ID" value="KAL0478518.1"/>
    <property type="molecule type" value="Genomic_DNA"/>
</dbReference>
<accession>A0AAW2YM98</accession>
<dbReference type="GO" id="GO:0005524">
    <property type="term" value="F:ATP binding"/>
    <property type="evidence" value="ECO:0007669"/>
    <property type="project" value="InterPro"/>
</dbReference>
<feature type="region of interest" description="Disordered" evidence="9">
    <location>
        <begin position="631"/>
        <end position="650"/>
    </location>
</feature>
<comment type="similarity">
    <text evidence="7">Belongs to the TRAFAC class myosin-kinesin ATPase superfamily. Kinesin family.</text>
</comment>
<dbReference type="GO" id="GO:0090307">
    <property type="term" value="P:mitotic spindle assembly"/>
    <property type="evidence" value="ECO:0007669"/>
    <property type="project" value="TreeGrafter"/>
</dbReference>
<reference evidence="11 12" key="1">
    <citation type="submission" date="2024-03" db="EMBL/GenBank/DDBJ databases">
        <title>The Acrasis kona genome and developmental transcriptomes reveal deep origins of eukaryotic multicellular pathways.</title>
        <authorList>
            <person name="Sheikh S."/>
            <person name="Fu C.-J."/>
            <person name="Brown M.W."/>
            <person name="Baldauf S.L."/>
        </authorList>
    </citation>
    <scope>NUCLEOTIDE SEQUENCE [LARGE SCALE GENOMIC DNA]</scope>
    <source>
        <strain evidence="11 12">ATCC MYA-3509</strain>
    </source>
</reference>
<dbReference type="PANTHER" id="PTHR47970:SF29">
    <property type="entry name" value="KINESIN FAMILY MEMBER 20B"/>
    <property type="match status" value="1"/>
</dbReference>
<evidence type="ECO:0000313" key="11">
    <source>
        <dbReference type="EMBL" id="KAL0478518.1"/>
    </source>
</evidence>
<organism evidence="11 12">
    <name type="scientific">Acrasis kona</name>
    <dbReference type="NCBI Taxonomy" id="1008807"/>
    <lineage>
        <taxon>Eukaryota</taxon>
        <taxon>Discoba</taxon>
        <taxon>Heterolobosea</taxon>
        <taxon>Tetramitia</taxon>
        <taxon>Eutetramitia</taxon>
        <taxon>Acrasidae</taxon>
        <taxon>Acrasis</taxon>
    </lineage>
</organism>
<evidence type="ECO:0000256" key="9">
    <source>
        <dbReference type="SAM" id="MobiDB-lite"/>
    </source>
</evidence>
<dbReference type="InterPro" id="IPR047149">
    <property type="entry name" value="KIF11-like"/>
</dbReference>
<sequence length="664" mass="75092">MKGNQRRQVGTTQLNSDSSRSHAVFILNLQIKNEALGKVTEVSKMSIVDLAGCERANRTGADGERLKEAGGINKSLLVLGRCLTAIRSNQTTKKSKPIPIRESEVTRLFRNELLGDASVAMIVTVSSSMADSDETVNVMRYSAVAKDIKTSSKVDSRLRRVTQTPQHNLPVSSPFVNPKILPTVSALPSPRRAKPTIFTSLPKGAINNEAEVEALREQIKNLEDEVARNHKPINRVELENSIRREIAEKMAQQEKERARSYNEYIQSEIGSHEEQMERIQKHYFKELNRLRQECDDCDAQAQTWRGKCDELTMSNRELLDEINILEQRIESTKNIDSESHVNELKGLRENHIKLMNKAREDHEKIELSQKRQIIDLRNENTNLKEQLSQTSRLEFYNSQLEKEVNTHKDSVTKLENKISSLNVLTTTQSDRIHSLEQELKASSLQSDASIRNALQHAETSVSAMNAHLEQEMKINLDLNNQLKTIHSPKPRVNSPALVKVKNFLKRSLSSIASPDRISALKPSQPVRKSLKRNSGCLENDEADDQPAQVKKRKVTKSTQSRKKTENQDENVTLSPKKKIVTRGRLKLSSKSAHTKIQMESDDDSSEDEKKVVVKMKKKSEDAVVVDVVPEEEDAVVEKKAPAPPVATTTTTVIRRRKKIVQKQM</sequence>
<dbReference type="GO" id="GO:0008574">
    <property type="term" value="F:plus-end-directed microtubule motor activity"/>
    <property type="evidence" value="ECO:0007669"/>
    <property type="project" value="TreeGrafter"/>
</dbReference>
<feature type="region of interest" description="Disordered" evidence="9">
    <location>
        <begin position="519"/>
        <end position="608"/>
    </location>
</feature>
<dbReference type="AlphaFoldDB" id="A0AAW2YM98"/>
<keyword evidence="6" id="KW-0206">Cytoskeleton</keyword>
<feature type="domain" description="Kinesin motor" evidence="10">
    <location>
        <begin position="1"/>
        <end position="148"/>
    </location>
</feature>
<keyword evidence="5" id="KW-0505">Motor protein</keyword>
<dbReference type="GO" id="GO:0005876">
    <property type="term" value="C:spindle microtubule"/>
    <property type="evidence" value="ECO:0007669"/>
    <property type="project" value="TreeGrafter"/>
</dbReference>
<dbReference type="Gene3D" id="3.40.850.10">
    <property type="entry name" value="Kinesin motor domain"/>
    <property type="match status" value="1"/>
</dbReference>
<evidence type="ECO:0000256" key="2">
    <source>
        <dbReference type="ARBA" id="ARBA00022490"/>
    </source>
</evidence>
<dbReference type="SUPFAM" id="SSF52540">
    <property type="entry name" value="P-loop containing nucleoside triphosphate hydrolases"/>
    <property type="match status" value="1"/>
</dbReference>
<proteinExistence type="inferred from homology"/>
<dbReference type="PANTHER" id="PTHR47970">
    <property type="entry name" value="KINESIN-LIKE PROTEIN KIF11"/>
    <property type="match status" value="1"/>
</dbReference>
<keyword evidence="12" id="KW-1185">Reference proteome</keyword>
<evidence type="ECO:0000256" key="5">
    <source>
        <dbReference type="ARBA" id="ARBA00023175"/>
    </source>
</evidence>
<dbReference type="InterPro" id="IPR027417">
    <property type="entry name" value="P-loop_NTPase"/>
</dbReference>
<evidence type="ECO:0000256" key="4">
    <source>
        <dbReference type="ARBA" id="ARBA00023054"/>
    </source>
</evidence>
<evidence type="ECO:0000313" key="12">
    <source>
        <dbReference type="Proteomes" id="UP001431209"/>
    </source>
</evidence>
<comment type="subcellular location">
    <subcellularLocation>
        <location evidence="1">Cytoplasm</location>
        <location evidence="1">Cytoskeleton</location>
        <location evidence="1">Spindle</location>
    </subcellularLocation>
</comment>
<gene>
    <name evidence="11" type="ORF">AKO1_004094</name>
</gene>
<evidence type="ECO:0000256" key="3">
    <source>
        <dbReference type="ARBA" id="ARBA00022553"/>
    </source>
</evidence>
<dbReference type="GO" id="GO:0051231">
    <property type="term" value="P:spindle elongation"/>
    <property type="evidence" value="ECO:0007669"/>
    <property type="project" value="TreeGrafter"/>
</dbReference>
<evidence type="ECO:0000256" key="1">
    <source>
        <dbReference type="ARBA" id="ARBA00004186"/>
    </source>
</evidence>
<evidence type="ECO:0000256" key="6">
    <source>
        <dbReference type="ARBA" id="ARBA00023212"/>
    </source>
</evidence>
<dbReference type="GO" id="GO:0008017">
    <property type="term" value="F:microtubule binding"/>
    <property type="evidence" value="ECO:0007669"/>
    <property type="project" value="InterPro"/>
</dbReference>
<dbReference type="GO" id="GO:0007018">
    <property type="term" value="P:microtubule-based movement"/>
    <property type="evidence" value="ECO:0007669"/>
    <property type="project" value="InterPro"/>
</dbReference>
<evidence type="ECO:0000259" key="10">
    <source>
        <dbReference type="PROSITE" id="PS50067"/>
    </source>
</evidence>
<dbReference type="PRINTS" id="PR00380">
    <property type="entry name" value="KINESINHEAVY"/>
</dbReference>
<dbReference type="GO" id="GO:0072686">
    <property type="term" value="C:mitotic spindle"/>
    <property type="evidence" value="ECO:0007669"/>
    <property type="project" value="TreeGrafter"/>
</dbReference>
<evidence type="ECO:0000256" key="8">
    <source>
        <dbReference type="SAM" id="Coils"/>
    </source>
</evidence>
<keyword evidence="3" id="KW-0597">Phosphoprotein</keyword>
<comment type="caution">
    <text evidence="7">Lacks conserved residue(s) required for the propagation of feature annotation.</text>
</comment>
<dbReference type="Proteomes" id="UP001431209">
    <property type="component" value="Unassembled WGS sequence"/>
</dbReference>
<evidence type="ECO:0000256" key="7">
    <source>
        <dbReference type="PROSITE-ProRule" id="PRU00283"/>
    </source>
</evidence>
<dbReference type="InterPro" id="IPR001752">
    <property type="entry name" value="Kinesin_motor_dom"/>
</dbReference>
<name>A0AAW2YM98_9EUKA</name>
<feature type="coiled-coil region" evidence="8">
    <location>
        <begin position="308"/>
        <end position="417"/>
    </location>
</feature>
<keyword evidence="2" id="KW-0963">Cytoplasm</keyword>
<dbReference type="GO" id="GO:0005634">
    <property type="term" value="C:nucleus"/>
    <property type="evidence" value="ECO:0007669"/>
    <property type="project" value="TreeGrafter"/>
</dbReference>
<feature type="compositionally biased region" description="Basic residues" evidence="9">
    <location>
        <begin position="549"/>
        <end position="561"/>
    </location>
</feature>
<feature type="compositionally biased region" description="Basic residues" evidence="9">
    <location>
        <begin position="575"/>
        <end position="587"/>
    </location>
</feature>
<keyword evidence="4 8" id="KW-0175">Coiled coil</keyword>
<dbReference type="InterPro" id="IPR036961">
    <property type="entry name" value="Kinesin_motor_dom_sf"/>
</dbReference>
<protein>
    <recommendedName>
        <fullName evidence="10">Kinesin motor domain-containing protein</fullName>
    </recommendedName>
</protein>
<comment type="caution">
    <text evidence="11">The sequence shown here is derived from an EMBL/GenBank/DDBJ whole genome shotgun (WGS) entry which is preliminary data.</text>
</comment>
<dbReference type="Pfam" id="PF00225">
    <property type="entry name" value="Kinesin"/>
    <property type="match status" value="1"/>
</dbReference>
<dbReference type="SMART" id="SM00129">
    <property type="entry name" value="KISc"/>
    <property type="match status" value="1"/>
</dbReference>
<dbReference type="PROSITE" id="PS50067">
    <property type="entry name" value="KINESIN_MOTOR_2"/>
    <property type="match status" value="1"/>
</dbReference>